<dbReference type="InterPro" id="IPR040183">
    <property type="entry name" value="THUMPD1-like"/>
</dbReference>
<proteinExistence type="predicted"/>
<dbReference type="RefSeq" id="XP_015894298.1">
    <property type="nucleotide sequence ID" value="XM_016038812.4"/>
</dbReference>
<dbReference type="AlphaFoldDB" id="A0A6P4B6M0"/>
<dbReference type="PANTHER" id="PTHR13452">
    <property type="entry name" value="THUMP DOMAIN CONTAINING PROTEIN 1-RELATED"/>
    <property type="match status" value="1"/>
</dbReference>
<protein>
    <submittedName>
        <fullName evidence="3">Uncharacterized protein LOC107428296</fullName>
    </submittedName>
</protein>
<dbReference type="GO" id="GO:0003723">
    <property type="term" value="F:RNA binding"/>
    <property type="evidence" value="ECO:0007669"/>
    <property type="project" value="InterPro"/>
</dbReference>
<dbReference type="InParanoid" id="A0A6P4B6M0"/>
<dbReference type="Proteomes" id="UP001652623">
    <property type="component" value="Chromosome 12"/>
</dbReference>
<sequence>MAEEGEAANQRQPEDKEDETEEEKTTEVSNQQQRKEEEEKKSSSFIMKPWEQHYEVISIPRYNYNAPSSLLQNSHSGFLITCTIKREKSATKEAISILGKYVASSATCSFRTLGNSDENSTSKRRKTCAEDIVEDCIIDEESKDSSKNYESTTCTSDLSDGTSLSTANVDVGEKSPALSLVKLTRSGLLLFTLPRSSCHDTVGIVANIVQSLETRSTSSPQWCHRIFPIQTTCNLNEKELRGVVTKLVREFMNEKHNTLARPLKFAVGYNRRGVEETEMKIPKHTSDGSTAFKLLDRNNCFATVAAAVKDVVSDSVVDLKSPELSVLVELLPISGLPNGSLMVAVSVLPQNLVTTKPRLCIKPLVSDAKLRGQKP</sequence>
<dbReference type="KEGG" id="zju:107428296"/>
<organism evidence="2 3">
    <name type="scientific">Ziziphus jujuba</name>
    <name type="common">Chinese jujube</name>
    <name type="synonym">Ziziphus sativa</name>
    <dbReference type="NCBI Taxonomy" id="326968"/>
    <lineage>
        <taxon>Eukaryota</taxon>
        <taxon>Viridiplantae</taxon>
        <taxon>Streptophyta</taxon>
        <taxon>Embryophyta</taxon>
        <taxon>Tracheophyta</taxon>
        <taxon>Spermatophyta</taxon>
        <taxon>Magnoliopsida</taxon>
        <taxon>eudicotyledons</taxon>
        <taxon>Gunneridae</taxon>
        <taxon>Pentapetalae</taxon>
        <taxon>rosids</taxon>
        <taxon>fabids</taxon>
        <taxon>Rosales</taxon>
        <taxon>Rhamnaceae</taxon>
        <taxon>Paliureae</taxon>
        <taxon>Ziziphus</taxon>
    </lineage>
</organism>
<evidence type="ECO:0000256" key="1">
    <source>
        <dbReference type="SAM" id="MobiDB-lite"/>
    </source>
</evidence>
<dbReference type="PANTHER" id="PTHR13452:SF13">
    <property type="entry name" value="OS02G0672400 PROTEIN"/>
    <property type="match status" value="1"/>
</dbReference>
<feature type="region of interest" description="Disordered" evidence="1">
    <location>
        <begin position="1"/>
        <end position="44"/>
    </location>
</feature>
<feature type="compositionally biased region" description="Acidic residues" evidence="1">
    <location>
        <begin position="15"/>
        <end position="24"/>
    </location>
</feature>
<evidence type="ECO:0000313" key="2">
    <source>
        <dbReference type="Proteomes" id="UP001652623"/>
    </source>
</evidence>
<dbReference type="GO" id="GO:0006400">
    <property type="term" value="P:tRNA modification"/>
    <property type="evidence" value="ECO:0007669"/>
    <property type="project" value="InterPro"/>
</dbReference>
<evidence type="ECO:0000313" key="3">
    <source>
        <dbReference type="RefSeq" id="XP_015894298.1"/>
    </source>
</evidence>
<dbReference type="GeneID" id="107428296"/>
<name>A0A6P4B6M0_ZIZJJ</name>
<gene>
    <name evidence="3" type="primary">LOC107428296</name>
</gene>
<feature type="compositionally biased region" description="Basic and acidic residues" evidence="1">
    <location>
        <begin position="33"/>
        <end position="42"/>
    </location>
</feature>
<keyword evidence="2" id="KW-1185">Reference proteome</keyword>
<reference evidence="3" key="1">
    <citation type="submission" date="2025-08" db="UniProtKB">
        <authorList>
            <consortium name="RefSeq"/>
        </authorList>
    </citation>
    <scope>IDENTIFICATION</scope>
    <source>
        <tissue evidence="3">Seedling</tissue>
    </source>
</reference>
<accession>A0A6P4B6M0</accession>
<dbReference type="FunCoup" id="A0A6P4B6M0">
    <property type="interactions" value="364"/>
</dbReference>
<dbReference type="SUPFAM" id="SSF143437">
    <property type="entry name" value="THUMP domain-like"/>
    <property type="match status" value="1"/>
</dbReference>